<dbReference type="EMBL" id="VSRR010104407">
    <property type="protein sequence ID" value="MPC96032.1"/>
    <property type="molecule type" value="Genomic_DNA"/>
</dbReference>
<proteinExistence type="predicted"/>
<dbReference type="AlphaFoldDB" id="A0A5B7JIP4"/>
<accession>A0A5B7JIP4</accession>
<gene>
    <name evidence="1" type="ORF">E2C01_091268</name>
</gene>
<comment type="caution">
    <text evidence="1">The sequence shown here is derived from an EMBL/GenBank/DDBJ whole genome shotgun (WGS) entry which is preliminary data.</text>
</comment>
<sequence length="75" mass="7483">MPLSDNSPDVVRVFCPSPGPARGGGTWCGRDVSCCGAAGEGWMHGDAGGCAVMKETCGDDGDGGSVRNHVGGVMQ</sequence>
<reference evidence="1 2" key="1">
    <citation type="submission" date="2019-05" db="EMBL/GenBank/DDBJ databases">
        <title>Another draft genome of Portunus trituberculatus and its Hox gene families provides insights of decapod evolution.</title>
        <authorList>
            <person name="Jeong J.-H."/>
            <person name="Song I."/>
            <person name="Kim S."/>
            <person name="Choi T."/>
            <person name="Kim D."/>
            <person name="Ryu S."/>
            <person name="Kim W."/>
        </authorList>
    </citation>
    <scope>NUCLEOTIDE SEQUENCE [LARGE SCALE GENOMIC DNA]</scope>
    <source>
        <tissue evidence="1">Muscle</tissue>
    </source>
</reference>
<keyword evidence="2" id="KW-1185">Reference proteome</keyword>
<evidence type="ECO:0000313" key="2">
    <source>
        <dbReference type="Proteomes" id="UP000324222"/>
    </source>
</evidence>
<dbReference type="Proteomes" id="UP000324222">
    <property type="component" value="Unassembled WGS sequence"/>
</dbReference>
<evidence type="ECO:0000313" key="1">
    <source>
        <dbReference type="EMBL" id="MPC96032.1"/>
    </source>
</evidence>
<name>A0A5B7JIP4_PORTR</name>
<organism evidence="1 2">
    <name type="scientific">Portunus trituberculatus</name>
    <name type="common">Swimming crab</name>
    <name type="synonym">Neptunus trituberculatus</name>
    <dbReference type="NCBI Taxonomy" id="210409"/>
    <lineage>
        <taxon>Eukaryota</taxon>
        <taxon>Metazoa</taxon>
        <taxon>Ecdysozoa</taxon>
        <taxon>Arthropoda</taxon>
        <taxon>Crustacea</taxon>
        <taxon>Multicrustacea</taxon>
        <taxon>Malacostraca</taxon>
        <taxon>Eumalacostraca</taxon>
        <taxon>Eucarida</taxon>
        <taxon>Decapoda</taxon>
        <taxon>Pleocyemata</taxon>
        <taxon>Brachyura</taxon>
        <taxon>Eubrachyura</taxon>
        <taxon>Portunoidea</taxon>
        <taxon>Portunidae</taxon>
        <taxon>Portuninae</taxon>
        <taxon>Portunus</taxon>
    </lineage>
</organism>
<protein>
    <submittedName>
        <fullName evidence="1">Uncharacterized protein</fullName>
    </submittedName>
</protein>